<dbReference type="AlphaFoldDB" id="A0A139B0K3"/>
<accession>A0A139B0K3</accession>
<dbReference type="PANTHER" id="PTHR43319">
    <property type="entry name" value="BETA-LACTAMASE-RELATED"/>
    <property type="match status" value="1"/>
</dbReference>
<dbReference type="EMBL" id="KQ965731">
    <property type="protein sequence ID" value="KXS22225.1"/>
    <property type="molecule type" value="Genomic_DNA"/>
</dbReference>
<organism evidence="2 3">
    <name type="scientific">Gonapodya prolifera (strain JEL478)</name>
    <name type="common">Monoblepharis prolifera</name>
    <dbReference type="NCBI Taxonomy" id="1344416"/>
    <lineage>
        <taxon>Eukaryota</taxon>
        <taxon>Fungi</taxon>
        <taxon>Fungi incertae sedis</taxon>
        <taxon>Chytridiomycota</taxon>
        <taxon>Chytridiomycota incertae sedis</taxon>
        <taxon>Monoblepharidomycetes</taxon>
        <taxon>Monoblepharidales</taxon>
        <taxon>Gonapodyaceae</taxon>
        <taxon>Gonapodya</taxon>
    </lineage>
</organism>
<name>A0A139B0K3_GONPJ</name>
<feature type="domain" description="Beta-lactamase-related" evidence="1">
    <location>
        <begin position="55"/>
        <end position="448"/>
    </location>
</feature>
<dbReference type="InterPro" id="IPR052907">
    <property type="entry name" value="Beta-lactamase/esterase"/>
</dbReference>
<dbReference type="InterPro" id="IPR001466">
    <property type="entry name" value="Beta-lactam-related"/>
</dbReference>
<dbReference type="OMA" id="VDIWSGW"/>
<gene>
    <name evidence="2" type="ORF">M427DRAFT_129959</name>
</gene>
<dbReference type="OrthoDB" id="5946976at2759"/>
<dbReference type="Gene3D" id="3.40.710.10">
    <property type="entry name" value="DD-peptidase/beta-lactamase superfamily"/>
    <property type="match status" value="1"/>
</dbReference>
<dbReference type="Pfam" id="PF00144">
    <property type="entry name" value="Beta-lactamase"/>
    <property type="match status" value="1"/>
</dbReference>
<dbReference type="PANTHER" id="PTHR43319:SF3">
    <property type="entry name" value="BETA-LACTAMASE-RELATED DOMAIN-CONTAINING PROTEIN"/>
    <property type="match status" value="1"/>
</dbReference>
<dbReference type="InterPro" id="IPR012338">
    <property type="entry name" value="Beta-lactam/transpept-like"/>
</dbReference>
<protein>
    <submittedName>
        <fullName evidence="2">Beta-lactamase/transpeptidase-like protein</fullName>
    </submittedName>
</protein>
<dbReference type="SUPFAM" id="SSF56601">
    <property type="entry name" value="beta-lactamase/transpeptidase-like"/>
    <property type="match status" value="1"/>
</dbReference>
<reference evidence="2 3" key="1">
    <citation type="journal article" date="2015" name="Genome Biol. Evol.">
        <title>Phylogenomic analyses indicate that early fungi evolved digesting cell walls of algal ancestors of land plants.</title>
        <authorList>
            <person name="Chang Y."/>
            <person name="Wang S."/>
            <person name="Sekimoto S."/>
            <person name="Aerts A.L."/>
            <person name="Choi C."/>
            <person name="Clum A."/>
            <person name="LaButti K.M."/>
            <person name="Lindquist E.A."/>
            <person name="Yee Ngan C."/>
            <person name="Ohm R.A."/>
            <person name="Salamov A.A."/>
            <person name="Grigoriev I.V."/>
            <person name="Spatafora J.W."/>
            <person name="Berbee M.L."/>
        </authorList>
    </citation>
    <scope>NUCLEOTIDE SEQUENCE [LARGE SCALE GENOMIC DNA]</scope>
    <source>
        <strain evidence="2 3">JEL478</strain>
    </source>
</reference>
<sequence>MAAIGAAAAAFVGANYIRSGPFSPTSKKIFGFGMPKYPINGTVEPGYESVQTAFANNFATGDEIGASFCAFVGGKCVVDLWGGFKDAELKTPYGEHDINVIFSSGKACASLVVLSLIDKGLLRWDQRVSEIWPEFAAGGKEKVTVEELMSHRGGVSWLEEEFRPTIAETADLDKLEARIAAQPHTHGGVTTKSYHAVTRGWLLNALVRRVDPRGRTIGTIYREEIAPALGLDLVCGMRPEDESKWSKLSPYPFIRLAMRALLPPWVHRHAPLEPLFQSSVGQKDTPTLKSLMGSGPKDLIPDVLYNDKTFLACETPSSSILSNGRALATLGALMCAGGTFRGYTLFSNPSTLESAYSHAEEEPSVDMVTFFDVHYTKAGFAHVTDVRVPDWDMIPFPARWRRPGLEWYGWGGYGGSYFFWCPTLQVSVGYVPNALHATALGDIRSASIIEALMDVAEGKSASKL</sequence>
<dbReference type="Proteomes" id="UP000070544">
    <property type="component" value="Unassembled WGS sequence"/>
</dbReference>
<keyword evidence="3" id="KW-1185">Reference proteome</keyword>
<evidence type="ECO:0000313" key="3">
    <source>
        <dbReference type="Proteomes" id="UP000070544"/>
    </source>
</evidence>
<dbReference type="STRING" id="1344416.A0A139B0K3"/>
<proteinExistence type="predicted"/>
<evidence type="ECO:0000259" key="1">
    <source>
        <dbReference type="Pfam" id="PF00144"/>
    </source>
</evidence>
<evidence type="ECO:0000313" key="2">
    <source>
        <dbReference type="EMBL" id="KXS22225.1"/>
    </source>
</evidence>